<dbReference type="Proteomes" id="UP000316621">
    <property type="component" value="Chromosome 1"/>
</dbReference>
<dbReference type="AlphaFoldDB" id="A0A4Y7I426"/>
<keyword evidence="2" id="KW-1185">Reference proteome</keyword>
<organism evidence="1 2">
    <name type="scientific">Papaver somniferum</name>
    <name type="common">Opium poppy</name>
    <dbReference type="NCBI Taxonomy" id="3469"/>
    <lineage>
        <taxon>Eukaryota</taxon>
        <taxon>Viridiplantae</taxon>
        <taxon>Streptophyta</taxon>
        <taxon>Embryophyta</taxon>
        <taxon>Tracheophyta</taxon>
        <taxon>Spermatophyta</taxon>
        <taxon>Magnoliopsida</taxon>
        <taxon>Ranunculales</taxon>
        <taxon>Papaveraceae</taxon>
        <taxon>Papaveroideae</taxon>
        <taxon>Papaver</taxon>
    </lineage>
</organism>
<protein>
    <recommendedName>
        <fullName evidence="3">F-box associated domain-containing protein</fullName>
    </recommendedName>
</protein>
<proteinExistence type="predicted"/>
<evidence type="ECO:0000313" key="1">
    <source>
        <dbReference type="EMBL" id="RZC43494.1"/>
    </source>
</evidence>
<sequence>MWNNCGSRAKKRIEIYSSETSSWKRCGDEYMVPCTLGTRMPGVFWNCSLHWIDHVASLIYFDIDREVIREVSGPYQDIRRYFADHTINSFGEFGGHLFCIEVSNEERSHFKVLEMDTAYTGWNVKYRVDLEGLRDLYPRLSFDCGYNLISFEEEKEDSPKLVLLIHESEVVISYDLGSMSSVKIGKVASRPYRNKGVPYQRDFSFHKYIESLACV</sequence>
<evidence type="ECO:0000313" key="2">
    <source>
        <dbReference type="Proteomes" id="UP000316621"/>
    </source>
</evidence>
<dbReference type="PANTHER" id="PTHR35546">
    <property type="entry name" value="F-BOX PROTEIN INTERACTION DOMAIN PROTEIN-RELATED"/>
    <property type="match status" value="1"/>
</dbReference>
<accession>A0A4Y7I426</accession>
<evidence type="ECO:0008006" key="3">
    <source>
        <dbReference type="Google" id="ProtNLM"/>
    </source>
</evidence>
<dbReference type="EMBL" id="CM010715">
    <property type="protein sequence ID" value="RZC43494.1"/>
    <property type="molecule type" value="Genomic_DNA"/>
</dbReference>
<dbReference type="InterPro" id="IPR055290">
    <property type="entry name" value="At3g26010-like"/>
</dbReference>
<gene>
    <name evidence="1" type="ORF">C5167_036434</name>
</gene>
<dbReference type="Gramene" id="RZC43494">
    <property type="protein sequence ID" value="RZC43494"/>
    <property type="gene ID" value="C5167_036434"/>
</dbReference>
<name>A0A4Y7I426_PAPSO</name>
<dbReference type="PANTHER" id="PTHR35546:SF115">
    <property type="entry name" value="F-BOX DOMAIN-CONTAINING PROTEIN"/>
    <property type="match status" value="1"/>
</dbReference>
<reference evidence="1 2" key="1">
    <citation type="journal article" date="2018" name="Science">
        <title>The opium poppy genome and morphinan production.</title>
        <authorList>
            <person name="Guo L."/>
            <person name="Winzer T."/>
            <person name="Yang X."/>
            <person name="Li Y."/>
            <person name="Ning Z."/>
            <person name="He Z."/>
            <person name="Teodor R."/>
            <person name="Lu Y."/>
            <person name="Bowser T.A."/>
            <person name="Graham I.A."/>
            <person name="Ye K."/>
        </authorList>
    </citation>
    <scope>NUCLEOTIDE SEQUENCE [LARGE SCALE GENOMIC DNA]</scope>
    <source>
        <strain evidence="2">cv. HN1</strain>
        <tissue evidence="1">Leaves</tissue>
    </source>
</reference>